<dbReference type="Proteomes" id="UP001226434">
    <property type="component" value="Unassembled WGS sequence"/>
</dbReference>
<dbReference type="Gene3D" id="1.20.1260.10">
    <property type="match status" value="1"/>
</dbReference>
<dbReference type="EMBL" id="JASBRG010000007">
    <property type="protein sequence ID" value="MDI3321530.1"/>
    <property type="molecule type" value="Genomic_DNA"/>
</dbReference>
<feature type="signal peptide" evidence="1">
    <location>
        <begin position="1"/>
        <end position="22"/>
    </location>
</feature>
<gene>
    <name evidence="3" type="ORF">QJ048_17170</name>
</gene>
<proteinExistence type="predicted"/>
<organism evidence="3 4">
    <name type="scientific">Pinibacter soli</name>
    <dbReference type="NCBI Taxonomy" id="3044211"/>
    <lineage>
        <taxon>Bacteria</taxon>
        <taxon>Pseudomonadati</taxon>
        <taxon>Bacteroidota</taxon>
        <taxon>Chitinophagia</taxon>
        <taxon>Chitinophagales</taxon>
        <taxon>Chitinophagaceae</taxon>
        <taxon>Pinibacter</taxon>
    </lineage>
</organism>
<evidence type="ECO:0000313" key="3">
    <source>
        <dbReference type="EMBL" id="MDI3321530.1"/>
    </source>
</evidence>
<dbReference type="RefSeq" id="WP_282335639.1">
    <property type="nucleotide sequence ID" value="NZ_JASBRG010000007.1"/>
</dbReference>
<keyword evidence="4" id="KW-1185">Reference proteome</keyword>
<evidence type="ECO:0000313" key="4">
    <source>
        <dbReference type="Proteomes" id="UP001226434"/>
    </source>
</evidence>
<dbReference type="PANTHER" id="PTHR38593:SF1">
    <property type="entry name" value="BLR2558 PROTEIN"/>
    <property type="match status" value="1"/>
</dbReference>
<protein>
    <submittedName>
        <fullName evidence="3">DUF4142 domain-containing protein</fullName>
    </submittedName>
</protein>
<feature type="domain" description="DUF4142" evidence="2">
    <location>
        <begin position="50"/>
        <end position="183"/>
    </location>
</feature>
<feature type="chain" id="PRO_5045486641" evidence="1">
    <location>
        <begin position="23"/>
        <end position="187"/>
    </location>
</feature>
<sequence>MKRIVFASCLALASSIMVSCNSGTTTENKDAVDSAKAVNKEIKPVDKSVSDFAVKAASGGIMEVELGKIAAQKAVNPRVKAFGQMMVDDHSKANDDLKSRAAMENITLPSNMSDDQQKMIDKCNKKMGKDFDKEYMDMMLNDHKEDVDMFKKASSDLTDSTIKDFATSTLPTLQKHLDSAQAITGKQ</sequence>
<dbReference type="InterPro" id="IPR025419">
    <property type="entry name" value="DUF4142"/>
</dbReference>
<keyword evidence="1" id="KW-0732">Signal</keyword>
<dbReference type="PROSITE" id="PS51257">
    <property type="entry name" value="PROKAR_LIPOPROTEIN"/>
    <property type="match status" value="1"/>
</dbReference>
<dbReference type="InterPro" id="IPR012347">
    <property type="entry name" value="Ferritin-like"/>
</dbReference>
<dbReference type="PANTHER" id="PTHR38593">
    <property type="entry name" value="BLR2558 PROTEIN"/>
    <property type="match status" value="1"/>
</dbReference>
<dbReference type="Pfam" id="PF13628">
    <property type="entry name" value="DUF4142"/>
    <property type="match status" value="1"/>
</dbReference>
<accession>A0ABT6RG40</accession>
<name>A0ABT6RG40_9BACT</name>
<reference evidence="3 4" key="1">
    <citation type="submission" date="2023-05" db="EMBL/GenBank/DDBJ databases">
        <title>Genome sequence of Pinibacter sp. MAH-24.</title>
        <authorList>
            <person name="Huq M.A."/>
        </authorList>
    </citation>
    <scope>NUCLEOTIDE SEQUENCE [LARGE SCALE GENOMIC DNA]</scope>
    <source>
        <strain evidence="3 4">MAH-24</strain>
    </source>
</reference>
<comment type="caution">
    <text evidence="3">The sequence shown here is derived from an EMBL/GenBank/DDBJ whole genome shotgun (WGS) entry which is preliminary data.</text>
</comment>
<evidence type="ECO:0000259" key="2">
    <source>
        <dbReference type="Pfam" id="PF13628"/>
    </source>
</evidence>
<evidence type="ECO:0000256" key="1">
    <source>
        <dbReference type="SAM" id="SignalP"/>
    </source>
</evidence>